<dbReference type="Pfam" id="PF12161">
    <property type="entry name" value="HsdM_N"/>
    <property type="match status" value="1"/>
</dbReference>
<dbReference type="InterPro" id="IPR029063">
    <property type="entry name" value="SAM-dependent_MTases_sf"/>
</dbReference>
<evidence type="ECO:0000256" key="2">
    <source>
        <dbReference type="ARBA" id="ARBA00011900"/>
    </source>
</evidence>
<dbReference type="PANTHER" id="PTHR42933">
    <property type="entry name" value="SLR6095 PROTEIN"/>
    <property type="match status" value="1"/>
</dbReference>
<dbReference type="AlphaFoldDB" id="A0A6S6TVH4"/>
<evidence type="ECO:0000256" key="4">
    <source>
        <dbReference type="ARBA" id="ARBA00022679"/>
    </source>
</evidence>
<dbReference type="InterPro" id="IPR003356">
    <property type="entry name" value="DNA_methylase_A-5"/>
</dbReference>
<evidence type="ECO:0000256" key="1">
    <source>
        <dbReference type="ARBA" id="ARBA00006594"/>
    </source>
</evidence>
<comment type="similarity">
    <text evidence="1">Belongs to the N(4)/N(6)-methyltransferase family.</text>
</comment>
<sequence length="237" mass="27437">MITGELKSQVDKIWEAFWTGGISNPLTVIEQFTFLLFLRRLDENQQLEEKKANMMGIEMQNPIYSPSHKKLRWHSFKNEDPENLYALFTQPQSDIDNLTAFEFMKQLGSEAGVFAQYMKGATFMIPTPRLLDQVVQMIDKIQMDDRDTKGDLYEYLLSKIAIAGTNGQFRTPRHIIKMMVEIMEPTQEDTICDPSCGSAGFLVAASEYCHEHHPDWFHEQAFRDHYNSGMFTGIEFD</sequence>
<dbReference type="GO" id="GO:0008170">
    <property type="term" value="F:N-methyltransferase activity"/>
    <property type="evidence" value="ECO:0007669"/>
    <property type="project" value="InterPro"/>
</dbReference>
<evidence type="ECO:0000259" key="9">
    <source>
        <dbReference type="Pfam" id="PF12161"/>
    </source>
</evidence>
<dbReference type="InterPro" id="IPR022749">
    <property type="entry name" value="D12N6_MeTrfase_N"/>
</dbReference>
<dbReference type="EC" id="2.1.1.72" evidence="2"/>
<organism evidence="10">
    <name type="scientific">uncultured Thiotrichaceae bacterium</name>
    <dbReference type="NCBI Taxonomy" id="298394"/>
    <lineage>
        <taxon>Bacteria</taxon>
        <taxon>Pseudomonadati</taxon>
        <taxon>Pseudomonadota</taxon>
        <taxon>Gammaproteobacteria</taxon>
        <taxon>Thiotrichales</taxon>
        <taxon>Thiotrichaceae</taxon>
        <taxon>environmental samples</taxon>
    </lineage>
</organism>
<keyword evidence="5" id="KW-0949">S-adenosyl-L-methionine</keyword>
<dbReference type="InterPro" id="IPR038333">
    <property type="entry name" value="T1MK-like_N_sf"/>
</dbReference>
<gene>
    <name evidence="10" type="ORF">HELGO_WM50268</name>
</gene>
<dbReference type="GO" id="GO:0009307">
    <property type="term" value="P:DNA restriction-modification system"/>
    <property type="evidence" value="ECO:0007669"/>
    <property type="project" value="UniProtKB-KW"/>
</dbReference>
<evidence type="ECO:0000256" key="3">
    <source>
        <dbReference type="ARBA" id="ARBA00022603"/>
    </source>
</evidence>
<evidence type="ECO:0000256" key="6">
    <source>
        <dbReference type="ARBA" id="ARBA00022747"/>
    </source>
</evidence>
<reference evidence="10" key="1">
    <citation type="submission" date="2020-01" db="EMBL/GenBank/DDBJ databases">
        <authorList>
            <person name="Meier V. D."/>
            <person name="Meier V D."/>
        </authorList>
    </citation>
    <scope>NUCLEOTIDE SEQUENCE</scope>
    <source>
        <strain evidence="10">HLG_WM_MAG_07</strain>
    </source>
</reference>
<feature type="domain" description="DNA methylase adenine-specific" evidence="8">
    <location>
        <begin position="145"/>
        <end position="214"/>
    </location>
</feature>
<comment type="catalytic activity">
    <reaction evidence="7">
        <text>a 2'-deoxyadenosine in DNA + S-adenosyl-L-methionine = an N(6)-methyl-2'-deoxyadenosine in DNA + S-adenosyl-L-homocysteine + H(+)</text>
        <dbReference type="Rhea" id="RHEA:15197"/>
        <dbReference type="Rhea" id="RHEA-COMP:12418"/>
        <dbReference type="Rhea" id="RHEA-COMP:12419"/>
        <dbReference type="ChEBI" id="CHEBI:15378"/>
        <dbReference type="ChEBI" id="CHEBI:57856"/>
        <dbReference type="ChEBI" id="CHEBI:59789"/>
        <dbReference type="ChEBI" id="CHEBI:90615"/>
        <dbReference type="ChEBI" id="CHEBI:90616"/>
        <dbReference type="EC" id="2.1.1.72"/>
    </reaction>
</comment>
<dbReference type="SUPFAM" id="SSF53335">
    <property type="entry name" value="S-adenosyl-L-methionine-dependent methyltransferases"/>
    <property type="match status" value="1"/>
</dbReference>
<feature type="domain" description="N6 adenine-specific DNA methyltransferase N-terminal" evidence="9">
    <location>
        <begin position="6"/>
        <end position="138"/>
    </location>
</feature>
<dbReference type="PANTHER" id="PTHR42933:SF3">
    <property type="entry name" value="TYPE I RESTRICTION ENZYME MJAVIII METHYLASE SUBUNIT"/>
    <property type="match status" value="1"/>
</dbReference>
<dbReference type="GO" id="GO:0003677">
    <property type="term" value="F:DNA binding"/>
    <property type="evidence" value="ECO:0007669"/>
    <property type="project" value="InterPro"/>
</dbReference>
<dbReference type="PRINTS" id="PR00507">
    <property type="entry name" value="N12N6MTFRASE"/>
</dbReference>
<evidence type="ECO:0000313" key="10">
    <source>
        <dbReference type="EMBL" id="CAA6822127.1"/>
    </source>
</evidence>
<proteinExistence type="inferred from homology"/>
<dbReference type="InterPro" id="IPR051537">
    <property type="entry name" value="DNA_Adenine_Mtase"/>
</dbReference>
<name>A0A6S6TVH4_9GAMM</name>
<protein>
    <recommendedName>
        <fullName evidence="2">site-specific DNA-methyltransferase (adenine-specific)</fullName>
        <ecNumber evidence="2">2.1.1.72</ecNumber>
    </recommendedName>
</protein>
<evidence type="ECO:0000259" key="8">
    <source>
        <dbReference type="Pfam" id="PF02384"/>
    </source>
</evidence>
<dbReference type="Pfam" id="PF02384">
    <property type="entry name" value="N6_Mtase"/>
    <property type="match status" value="1"/>
</dbReference>
<evidence type="ECO:0000256" key="7">
    <source>
        <dbReference type="ARBA" id="ARBA00047942"/>
    </source>
</evidence>
<dbReference type="GO" id="GO:0009007">
    <property type="term" value="F:site-specific DNA-methyltransferase (adenine-specific) activity"/>
    <property type="evidence" value="ECO:0007669"/>
    <property type="project" value="UniProtKB-EC"/>
</dbReference>
<feature type="non-terminal residue" evidence="10">
    <location>
        <position position="237"/>
    </location>
</feature>
<keyword evidence="4 10" id="KW-0808">Transferase</keyword>
<keyword evidence="6" id="KW-0680">Restriction system</keyword>
<dbReference type="GO" id="GO:0032259">
    <property type="term" value="P:methylation"/>
    <property type="evidence" value="ECO:0007669"/>
    <property type="project" value="UniProtKB-KW"/>
</dbReference>
<accession>A0A6S6TVH4</accession>
<keyword evidence="3 10" id="KW-0489">Methyltransferase</keyword>
<dbReference type="Gene3D" id="3.40.50.150">
    <property type="entry name" value="Vaccinia Virus protein VP39"/>
    <property type="match status" value="1"/>
</dbReference>
<evidence type="ECO:0000256" key="5">
    <source>
        <dbReference type="ARBA" id="ARBA00022691"/>
    </source>
</evidence>
<dbReference type="Gene3D" id="1.20.1260.30">
    <property type="match status" value="1"/>
</dbReference>
<dbReference type="EMBL" id="CACVAY010000109">
    <property type="protein sequence ID" value="CAA6822127.1"/>
    <property type="molecule type" value="Genomic_DNA"/>
</dbReference>